<dbReference type="PANTHER" id="PTHR46457">
    <property type="entry name" value="DNA REPAIR PROTEIN RAD51 HOMOLOG 4"/>
    <property type="match status" value="1"/>
</dbReference>
<sequence>MARLGTVSIPQLNATIVKQLSSRKIFTVDDFIAETTESMTKITGLAYKDILAIRKEIVNKHGGKVKNTLQSLDEEKESVSTGIPSLDILLNGGLHPGQMYEFCGTSSSGKTSICLAISTNVALNSDFVVHYIDSKRDFSSSRIQMILEESKVSNEEVARVMGQIKLTQIQSLPELFSTLYSLASAKDDKLRVIIIDSLHSLFHVTTDNYESLYSLNHLWNICKYLADECCLSVITVNAVTQWRENESLPVNGAETSTIIKPMLGRFWRGVPNTRIYVEEMSNDKRKLTICKSHELSIGKNVEIKIVNSGII</sequence>
<dbReference type="InterPro" id="IPR048943">
    <property type="entry name" value="RAD51D_N"/>
</dbReference>
<comment type="subcellular location">
    <subcellularLocation>
        <location evidence="1">Nucleus</location>
    </subcellularLocation>
</comment>
<evidence type="ECO:0000256" key="9">
    <source>
        <dbReference type="ARBA" id="ARBA00023242"/>
    </source>
</evidence>
<evidence type="ECO:0000256" key="4">
    <source>
        <dbReference type="ARBA" id="ARBA00022763"/>
    </source>
</evidence>
<dbReference type="CDD" id="cd19489">
    <property type="entry name" value="Rad51D"/>
    <property type="match status" value="1"/>
</dbReference>
<accession>A0A291S6X0</accession>
<dbReference type="GO" id="GO:0005815">
    <property type="term" value="C:microtubule organizing center"/>
    <property type="evidence" value="ECO:0007669"/>
    <property type="project" value="TreeGrafter"/>
</dbReference>
<dbReference type="PROSITE" id="PS50162">
    <property type="entry name" value="RECA_2"/>
    <property type="match status" value="1"/>
</dbReference>
<evidence type="ECO:0000313" key="11">
    <source>
        <dbReference type="EMBL" id="ATL75359.1"/>
    </source>
</evidence>
<keyword evidence="3" id="KW-0547">Nucleotide-binding</keyword>
<evidence type="ECO:0000256" key="7">
    <source>
        <dbReference type="ARBA" id="ARBA00023172"/>
    </source>
</evidence>
<dbReference type="GO" id="GO:0140664">
    <property type="term" value="F:ATP-dependent DNA damage sensor activity"/>
    <property type="evidence" value="ECO:0007669"/>
    <property type="project" value="InterPro"/>
</dbReference>
<dbReference type="GO" id="GO:0005657">
    <property type="term" value="C:replication fork"/>
    <property type="evidence" value="ECO:0007669"/>
    <property type="project" value="TreeGrafter"/>
</dbReference>
<dbReference type="AlphaFoldDB" id="A0A291S6X0"/>
<dbReference type="Gene3D" id="3.40.50.300">
    <property type="entry name" value="P-loop containing nucleotide triphosphate hydrolases"/>
    <property type="match status" value="1"/>
</dbReference>
<dbReference type="GO" id="GO:0033063">
    <property type="term" value="C:Rad51B-Rad51C-Rad51D-XRCC2 complex"/>
    <property type="evidence" value="ECO:0007669"/>
    <property type="project" value="TreeGrafter"/>
</dbReference>
<evidence type="ECO:0000256" key="2">
    <source>
        <dbReference type="ARBA" id="ARBA00007095"/>
    </source>
</evidence>
<keyword evidence="9" id="KW-0539">Nucleus</keyword>
<dbReference type="GO" id="GO:0005524">
    <property type="term" value="F:ATP binding"/>
    <property type="evidence" value="ECO:0007669"/>
    <property type="project" value="UniProtKB-KW"/>
</dbReference>
<organism evidence="11">
    <name type="scientific">Diachasma muliebre</name>
    <dbReference type="NCBI Taxonomy" id="1309577"/>
    <lineage>
        <taxon>Eukaryota</taxon>
        <taxon>Metazoa</taxon>
        <taxon>Ecdysozoa</taxon>
        <taxon>Arthropoda</taxon>
        <taxon>Hexapoda</taxon>
        <taxon>Insecta</taxon>
        <taxon>Pterygota</taxon>
        <taxon>Neoptera</taxon>
        <taxon>Endopterygota</taxon>
        <taxon>Hymenoptera</taxon>
        <taxon>Apocrita</taxon>
        <taxon>Ichneumonoidea</taxon>
        <taxon>Braconidae</taxon>
        <taxon>Opiinae</taxon>
        <taxon>Diachasma</taxon>
    </lineage>
</organism>
<keyword evidence="4" id="KW-0227">DNA damage</keyword>
<comment type="similarity">
    <text evidence="2">Belongs to the RecA family. RAD51 subfamily.</text>
</comment>
<gene>
    <name evidence="11" type="primary">RAD51D</name>
</gene>
<dbReference type="GO" id="GO:0042148">
    <property type="term" value="P:DNA strand invasion"/>
    <property type="evidence" value="ECO:0007669"/>
    <property type="project" value="TreeGrafter"/>
</dbReference>
<dbReference type="GO" id="GO:0000400">
    <property type="term" value="F:four-way junction DNA binding"/>
    <property type="evidence" value="ECO:0007669"/>
    <property type="project" value="TreeGrafter"/>
</dbReference>
<evidence type="ECO:0000256" key="3">
    <source>
        <dbReference type="ARBA" id="ARBA00022741"/>
    </source>
</evidence>
<dbReference type="InterPro" id="IPR027417">
    <property type="entry name" value="P-loop_NTPase"/>
</dbReference>
<evidence type="ECO:0000256" key="6">
    <source>
        <dbReference type="ARBA" id="ARBA00023125"/>
    </source>
</evidence>
<evidence type="ECO:0000256" key="5">
    <source>
        <dbReference type="ARBA" id="ARBA00022840"/>
    </source>
</evidence>
<dbReference type="Pfam" id="PF21794">
    <property type="entry name" value="RAD51D_N"/>
    <property type="match status" value="1"/>
</dbReference>
<dbReference type="SUPFAM" id="SSF52540">
    <property type="entry name" value="P-loop containing nucleoside triphosphate hydrolases"/>
    <property type="match status" value="1"/>
</dbReference>
<keyword evidence="6" id="KW-0238">DNA-binding</keyword>
<evidence type="ECO:0000256" key="8">
    <source>
        <dbReference type="ARBA" id="ARBA00023204"/>
    </source>
</evidence>
<keyword evidence="8" id="KW-0234">DNA repair</keyword>
<dbReference type="InterPro" id="IPR051988">
    <property type="entry name" value="HRR_RAD51_Paralog"/>
</dbReference>
<dbReference type="PANTHER" id="PTHR46457:SF1">
    <property type="entry name" value="DNA REPAIR PROTEIN RAD51 HOMOLOG 4"/>
    <property type="match status" value="1"/>
</dbReference>
<protein>
    <submittedName>
        <fullName evidence="11">RAD51-like protein D</fullName>
    </submittedName>
</protein>
<feature type="domain" description="RecA family profile 1" evidence="10">
    <location>
        <begin position="75"/>
        <end position="239"/>
    </location>
</feature>
<dbReference type="GO" id="GO:0000723">
    <property type="term" value="P:telomere maintenance"/>
    <property type="evidence" value="ECO:0007669"/>
    <property type="project" value="TreeGrafter"/>
</dbReference>
<dbReference type="GO" id="GO:0003697">
    <property type="term" value="F:single-stranded DNA binding"/>
    <property type="evidence" value="ECO:0007669"/>
    <property type="project" value="TreeGrafter"/>
</dbReference>
<name>A0A291S6X0_9HYME</name>
<dbReference type="InterPro" id="IPR020588">
    <property type="entry name" value="RecA_ATP-bd"/>
</dbReference>
<evidence type="ECO:0000256" key="1">
    <source>
        <dbReference type="ARBA" id="ARBA00004123"/>
    </source>
</evidence>
<dbReference type="Pfam" id="PF08423">
    <property type="entry name" value="Rad51"/>
    <property type="match status" value="1"/>
</dbReference>
<dbReference type="GO" id="GO:0000724">
    <property type="term" value="P:double-strand break repair via homologous recombination"/>
    <property type="evidence" value="ECO:0007669"/>
    <property type="project" value="TreeGrafter"/>
</dbReference>
<dbReference type="InterPro" id="IPR013632">
    <property type="entry name" value="Rad51_C"/>
</dbReference>
<reference evidence="11" key="1">
    <citation type="journal article" date="2017" name="J. Hered.">
        <title>Retention of Core Meiotic Genes Across Diverse Hymenoptera.</title>
        <authorList>
            <person name="Tvedte E.S."/>
            <person name="Forbes A.A."/>
            <person name="Logsdon J.M.Jr."/>
        </authorList>
    </citation>
    <scope>NUCLEOTIDE SEQUENCE</scope>
    <source>
        <tissue evidence="11">Whole body</tissue>
    </source>
</reference>
<evidence type="ECO:0000259" key="10">
    <source>
        <dbReference type="PROSITE" id="PS50162"/>
    </source>
</evidence>
<dbReference type="GO" id="GO:0007131">
    <property type="term" value="P:reciprocal meiotic recombination"/>
    <property type="evidence" value="ECO:0007669"/>
    <property type="project" value="TreeGrafter"/>
</dbReference>
<dbReference type="EMBL" id="MF433008">
    <property type="protein sequence ID" value="ATL75359.1"/>
    <property type="molecule type" value="Genomic_DNA"/>
</dbReference>
<dbReference type="InterPro" id="IPR047323">
    <property type="entry name" value="Rad51D_C"/>
</dbReference>
<keyword evidence="5" id="KW-0067">ATP-binding</keyword>
<proteinExistence type="inferred from homology"/>
<keyword evidence="7" id="KW-0233">DNA recombination</keyword>